<feature type="region of interest" description="Disordered" evidence="1">
    <location>
        <begin position="374"/>
        <end position="394"/>
    </location>
</feature>
<dbReference type="Proteomes" id="UP001642484">
    <property type="component" value="Unassembled WGS sequence"/>
</dbReference>
<evidence type="ECO:0000313" key="2">
    <source>
        <dbReference type="EMBL" id="CAK9070833.1"/>
    </source>
</evidence>
<evidence type="ECO:0000256" key="1">
    <source>
        <dbReference type="SAM" id="MobiDB-lite"/>
    </source>
</evidence>
<feature type="compositionally biased region" description="Polar residues" evidence="1">
    <location>
        <begin position="380"/>
        <end position="394"/>
    </location>
</feature>
<feature type="region of interest" description="Disordered" evidence="1">
    <location>
        <begin position="151"/>
        <end position="182"/>
    </location>
</feature>
<keyword evidence="3" id="KW-1185">Reference proteome</keyword>
<protein>
    <submittedName>
        <fullName evidence="2">Uncharacterized protein</fullName>
    </submittedName>
</protein>
<comment type="caution">
    <text evidence="2">The sequence shown here is derived from an EMBL/GenBank/DDBJ whole genome shotgun (WGS) entry which is preliminary data.</text>
</comment>
<dbReference type="EMBL" id="CAXAMN010022562">
    <property type="protein sequence ID" value="CAK9070833.1"/>
    <property type="molecule type" value="Genomic_DNA"/>
</dbReference>
<gene>
    <name evidence="2" type="ORF">CCMP2556_LOCUS34850</name>
</gene>
<sequence length="414" mass="43812">MALPGLGGCPWAPGQPPAAADGIFAALGCNPKLGGCPVMPIPGIPGMPMPGMGIPGLPGLSAIPGAPPMAFPFQANLPVPAPTTAGSSCPAGSVTVQKASSTVLQAAPVISRAPTNTAAKPEKSAGAVVPDAPGAALAKSQTVGSLLSAYDDDSHDEAEPSEPPNVEPSEPPKAPKAVPTVETRSWSNWEDMLEPRRRHGIVMGKQPEDLLTGWPREESAYPPGHPPANPPGCCTQKCHCMDGTKRPEQWELKKTWLEDDSQEAKARAQSAYQCIEALSAQSFCSRRGRVSKQNYLEAKSETTSTSEERSALHELGKILAEALRDAVSSIPQDYLANSGFPIPVRSLLLAAGLGADYAPLRIRALSEAVPSLPRLEPKSQLDSPQGRSSGSSWFSPRERWRWMWVRSKIPISAH</sequence>
<reference evidence="2 3" key="1">
    <citation type="submission" date="2024-02" db="EMBL/GenBank/DDBJ databases">
        <authorList>
            <person name="Chen Y."/>
            <person name="Shah S."/>
            <person name="Dougan E. K."/>
            <person name="Thang M."/>
            <person name="Chan C."/>
        </authorList>
    </citation>
    <scope>NUCLEOTIDE SEQUENCE [LARGE SCALE GENOMIC DNA]</scope>
</reference>
<evidence type="ECO:0000313" key="3">
    <source>
        <dbReference type="Proteomes" id="UP001642484"/>
    </source>
</evidence>
<feature type="compositionally biased region" description="Acidic residues" evidence="1">
    <location>
        <begin position="151"/>
        <end position="160"/>
    </location>
</feature>
<name>A0ABP0P595_9DINO</name>
<proteinExistence type="predicted"/>
<feature type="compositionally biased region" description="Pro residues" evidence="1">
    <location>
        <begin position="161"/>
        <end position="174"/>
    </location>
</feature>
<accession>A0ABP0P595</accession>
<organism evidence="2 3">
    <name type="scientific">Durusdinium trenchii</name>
    <dbReference type="NCBI Taxonomy" id="1381693"/>
    <lineage>
        <taxon>Eukaryota</taxon>
        <taxon>Sar</taxon>
        <taxon>Alveolata</taxon>
        <taxon>Dinophyceae</taxon>
        <taxon>Suessiales</taxon>
        <taxon>Symbiodiniaceae</taxon>
        <taxon>Durusdinium</taxon>
    </lineage>
</organism>